<evidence type="ECO:0000313" key="10">
    <source>
        <dbReference type="EMBL" id="BBO78817.1"/>
    </source>
</evidence>
<reference evidence="10 11" key="1">
    <citation type="submission" date="2019-11" db="EMBL/GenBank/DDBJ databases">
        <title>Comparative genomics of hydrocarbon-degrading Desulfosarcina strains.</title>
        <authorList>
            <person name="Watanabe M."/>
            <person name="Kojima H."/>
            <person name="Fukui M."/>
        </authorList>
    </citation>
    <scope>NUCLEOTIDE SEQUENCE [LARGE SCALE GENOMIC DNA]</scope>
    <source>
        <strain evidence="10 11">PP31</strain>
    </source>
</reference>
<feature type="domain" description="ABC transmembrane type-1" evidence="9">
    <location>
        <begin position="84"/>
        <end position="290"/>
    </location>
</feature>
<gene>
    <name evidence="10" type="primary">potB_2</name>
    <name evidence="10" type="ORF">DSCW_62340</name>
</gene>
<dbReference type="PANTHER" id="PTHR42929:SF1">
    <property type="entry name" value="INNER MEMBRANE ABC TRANSPORTER PERMEASE PROTEIN YDCU-RELATED"/>
    <property type="match status" value="1"/>
</dbReference>
<dbReference type="GO" id="GO:0055085">
    <property type="term" value="P:transmembrane transport"/>
    <property type="evidence" value="ECO:0007669"/>
    <property type="project" value="InterPro"/>
</dbReference>
<protein>
    <submittedName>
        <fullName evidence="10">Spermidine/putrescine ABC transporter permease</fullName>
    </submittedName>
</protein>
<proteinExistence type="inferred from homology"/>
<evidence type="ECO:0000256" key="3">
    <source>
        <dbReference type="ARBA" id="ARBA00022448"/>
    </source>
</evidence>
<keyword evidence="5 8" id="KW-0812">Transmembrane</keyword>
<dbReference type="KEGG" id="dwd:DSCW_62340"/>
<evidence type="ECO:0000256" key="8">
    <source>
        <dbReference type="RuleBase" id="RU363032"/>
    </source>
</evidence>
<dbReference type="Gene3D" id="1.10.3720.10">
    <property type="entry name" value="MetI-like"/>
    <property type="match status" value="1"/>
</dbReference>
<dbReference type="EMBL" id="AP021875">
    <property type="protein sequence ID" value="BBO78817.1"/>
    <property type="molecule type" value="Genomic_DNA"/>
</dbReference>
<keyword evidence="3 8" id="KW-0813">Transport</keyword>
<sequence length="302" mass="34036">MTTAGKPIAGKQSFIDNLTGRPKLMLGLQIGPILFWIVFFLVIPLMIILFYSFCQRGFGGTIEHTFSLKNYIHFLATPIYRKILIKSIVIALEVTIGALIVAYIPAYYIATVKMKNRLFLLLLLIVPFWTSLLIRNYSWILILGREGIINVYLMRWGIISEPIGLLYTEFSVVLGLVHWVLPFMVFPIFTTVDNIDFDLVDAAKNLGANSLQAFWRVTLPLSMPGIAAGCLLTFILTVGSFVTPALLGGPTDLMITMIISQRFLTLFDWPFGSAASIVYLILMIVFVLIYDRYVGLKRIMSM</sequence>
<evidence type="ECO:0000256" key="4">
    <source>
        <dbReference type="ARBA" id="ARBA00022475"/>
    </source>
</evidence>
<feature type="transmembrane region" description="Helical" evidence="8">
    <location>
        <begin position="269"/>
        <end position="290"/>
    </location>
</feature>
<feature type="transmembrane region" description="Helical" evidence="8">
    <location>
        <begin position="164"/>
        <end position="189"/>
    </location>
</feature>
<evidence type="ECO:0000256" key="5">
    <source>
        <dbReference type="ARBA" id="ARBA00022692"/>
    </source>
</evidence>
<evidence type="ECO:0000256" key="1">
    <source>
        <dbReference type="ARBA" id="ARBA00004651"/>
    </source>
</evidence>
<evidence type="ECO:0000256" key="7">
    <source>
        <dbReference type="ARBA" id="ARBA00023136"/>
    </source>
</evidence>
<dbReference type="RefSeq" id="WP_170302538.1">
    <property type="nucleotide sequence ID" value="NZ_AP021875.1"/>
</dbReference>
<comment type="similarity">
    <text evidence="2">Belongs to the binding-protein-dependent transport system permease family. CysTW subfamily.</text>
</comment>
<dbReference type="InterPro" id="IPR000515">
    <property type="entry name" value="MetI-like"/>
</dbReference>
<keyword evidence="4" id="KW-1003">Cell membrane</keyword>
<dbReference type="AlphaFoldDB" id="A0A5K7ZPY8"/>
<name>A0A5K7ZPY8_9BACT</name>
<keyword evidence="7 8" id="KW-0472">Membrane</keyword>
<evidence type="ECO:0000259" key="9">
    <source>
        <dbReference type="PROSITE" id="PS50928"/>
    </source>
</evidence>
<dbReference type="Proteomes" id="UP000427769">
    <property type="component" value="Chromosome"/>
</dbReference>
<dbReference type="GO" id="GO:0005886">
    <property type="term" value="C:plasma membrane"/>
    <property type="evidence" value="ECO:0007669"/>
    <property type="project" value="UniProtKB-SubCell"/>
</dbReference>
<dbReference type="PANTHER" id="PTHR42929">
    <property type="entry name" value="INNER MEMBRANE ABC TRANSPORTER PERMEASE PROTEIN YDCU-RELATED-RELATED"/>
    <property type="match status" value="1"/>
</dbReference>
<dbReference type="Pfam" id="PF00528">
    <property type="entry name" value="BPD_transp_1"/>
    <property type="match status" value="1"/>
</dbReference>
<organism evidence="10 11">
    <name type="scientific">Desulfosarcina widdelii</name>
    <dbReference type="NCBI Taxonomy" id="947919"/>
    <lineage>
        <taxon>Bacteria</taxon>
        <taxon>Pseudomonadati</taxon>
        <taxon>Thermodesulfobacteriota</taxon>
        <taxon>Desulfobacteria</taxon>
        <taxon>Desulfobacterales</taxon>
        <taxon>Desulfosarcinaceae</taxon>
        <taxon>Desulfosarcina</taxon>
    </lineage>
</organism>
<dbReference type="PROSITE" id="PS50928">
    <property type="entry name" value="ABC_TM1"/>
    <property type="match status" value="1"/>
</dbReference>
<keyword evidence="6 8" id="KW-1133">Transmembrane helix</keyword>
<evidence type="ECO:0000256" key="6">
    <source>
        <dbReference type="ARBA" id="ARBA00022989"/>
    </source>
</evidence>
<dbReference type="InterPro" id="IPR035906">
    <property type="entry name" value="MetI-like_sf"/>
</dbReference>
<keyword evidence="11" id="KW-1185">Reference proteome</keyword>
<dbReference type="SUPFAM" id="SSF161098">
    <property type="entry name" value="MetI-like"/>
    <property type="match status" value="1"/>
</dbReference>
<evidence type="ECO:0000256" key="2">
    <source>
        <dbReference type="ARBA" id="ARBA00007069"/>
    </source>
</evidence>
<dbReference type="CDD" id="cd06261">
    <property type="entry name" value="TM_PBP2"/>
    <property type="match status" value="1"/>
</dbReference>
<accession>A0A5K7ZPY8</accession>
<evidence type="ECO:0000313" key="11">
    <source>
        <dbReference type="Proteomes" id="UP000427769"/>
    </source>
</evidence>
<feature type="transmembrane region" description="Helical" evidence="8">
    <location>
        <begin position="118"/>
        <end position="143"/>
    </location>
</feature>
<comment type="subcellular location">
    <subcellularLocation>
        <location evidence="1 8">Cell membrane</location>
        <topology evidence="1 8">Multi-pass membrane protein</topology>
    </subcellularLocation>
</comment>
<feature type="transmembrane region" description="Helical" evidence="8">
    <location>
        <begin position="83"/>
        <end position="106"/>
    </location>
</feature>
<feature type="transmembrane region" description="Helical" evidence="8">
    <location>
        <begin position="33"/>
        <end position="54"/>
    </location>
</feature>
<feature type="transmembrane region" description="Helical" evidence="8">
    <location>
        <begin position="226"/>
        <end position="248"/>
    </location>
</feature>